<comment type="similarity">
    <text evidence="1">Belongs to the LysR transcriptional regulatory family.</text>
</comment>
<evidence type="ECO:0000256" key="2">
    <source>
        <dbReference type="ARBA" id="ARBA00023015"/>
    </source>
</evidence>
<dbReference type="CDD" id="cd08415">
    <property type="entry name" value="PBP2_LysR_opines_like"/>
    <property type="match status" value="1"/>
</dbReference>
<evidence type="ECO:0000256" key="1">
    <source>
        <dbReference type="ARBA" id="ARBA00009437"/>
    </source>
</evidence>
<keyword evidence="4" id="KW-0804">Transcription</keyword>
<dbReference type="GO" id="GO:0003700">
    <property type="term" value="F:DNA-binding transcription factor activity"/>
    <property type="evidence" value="ECO:0007669"/>
    <property type="project" value="InterPro"/>
</dbReference>
<gene>
    <name evidence="6" type="ORF">RD110_25630</name>
</gene>
<dbReference type="OrthoDB" id="110033at2"/>
<dbReference type="PRINTS" id="PR00039">
    <property type="entry name" value="HTHLYSR"/>
</dbReference>
<evidence type="ECO:0000256" key="3">
    <source>
        <dbReference type="ARBA" id="ARBA00023125"/>
    </source>
</evidence>
<protein>
    <submittedName>
        <fullName evidence="6">LysR family transcriptional regulator</fullName>
    </submittedName>
</protein>
<reference evidence="6 7" key="1">
    <citation type="submission" date="2017-01" db="EMBL/GenBank/DDBJ databases">
        <authorList>
            <person name="Mah S.A."/>
            <person name="Swanson W.J."/>
            <person name="Moy G.W."/>
            <person name="Vacquier V.D."/>
        </authorList>
    </citation>
    <scope>NUCLEOTIDE SEQUENCE [LARGE SCALE GENOMIC DNA]</scope>
    <source>
        <strain evidence="6 7">DCY110</strain>
    </source>
</reference>
<dbReference type="PANTHER" id="PTHR30427">
    <property type="entry name" value="TRANSCRIPTIONAL ACTIVATOR PROTEIN LYSR"/>
    <property type="match status" value="1"/>
</dbReference>
<dbReference type="Gene3D" id="3.40.190.290">
    <property type="match status" value="1"/>
</dbReference>
<keyword evidence="2" id="KW-0805">Transcription regulation</keyword>
<dbReference type="PROSITE" id="PS50931">
    <property type="entry name" value="HTH_LYSR"/>
    <property type="match status" value="1"/>
</dbReference>
<evidence type="ECO:0000313" key="6">
    <source>
        <dbReference type="EMBL" id="APW40164.1"/>
    </source>
</evidence>
<keyword evidence="3" id="KW-0238">DNA-binding</keyword>
<dbReference type="InterPro" id="IPR036390">
    <property type="entry name" value="WH_DNA-bd_sf"/>
</dbReference>
<organism evidence="6 7">
    <name type="scientific">Rhodoferax koreensis</name>
    <dbReference type="NCBI Taxonomy" id="1842727"/>
    <lineage>
        <taxon>Bacteria</taxon>
        <taxon>Pseudomonadati</taxon>
        <taxon>Pseudomonadota</taxon>
        <taxon>Betaproteobacteria</taxon>
        <taxon>Burkholderiales</taxon>
        <taxon>Comamonadaceae</taxon>
        <taxon>Rhodoferax</taxon>
    </lineage>
</organism>
<evidence type="ECO:0000256" key="4">
    <source>
        <dbReference type="ARBA" id="ARBA00023163"/>
    </source>
</evidence>
<dbReference type="GO" id="GO:0010628">
    <property type="term" value="P:positive regulation of gene expression"/>
    <property type="evidence" value="ECO:0007669"/>
    <property type="project" value="TreeGrafter"/>
</dbReference>
<evidence type="ECO:0000313" key="7">
    <source>
        <dbReference type="Proteomes" id="UP000186609"/>
    </source>
</evidence>
<keyword evidence="7" id="KW-1185">Reference proteome</keyword>
<sequence length="303" mass="33153">MRLRQLEAFRAIMLCQTVTRAADMLFISQPAVTRLLADLEESVGFPLFERTRGRLHPTAEAQLLYEEVDRSLIGVERIARAAHAIKTQQRGSLHVAAPPSMALSFLPRAIAAFVADHGETKIMLGVYDSRSIVDMVIGQRCDLGIVNLSISHTGTHGDSLLSAAHVCAMPVGHRLASKELIVPTDIEGELFICQPSHLGTRLLIDAMFAAYGVKYRAAPVESPVAFTLCSLVAAGQGISLVDAVTAMEYKGQDLRFIPFEPPVPLEFSVLTPLQRKPPKLVEAFLAHLRKFAIAELDPRLVLK</sequence>
<dbReference type="GO" id="GO:0043565">
    <property type="term" value="F:sequence-specific DNA binding"/>
    <property type="evidence" value="ECO:0007669"/>
    <property type="project" value="TreeGrafter"/>
</dbReference>
<dbReference type="InterPro" id="IPR037424">
    <property type="entry name" value="NocR_PBP2"/>
</dbReference>
<dbReference type="PANTHER" id="PTHR30427:SF1">
    <property type="entry name" value="TRANSCRIPTIONAL ACTIVATOR PROTEIN LYSR"/>
    <property type="match status" value="1"/>
</dbReference>
<dbReference type="Pfam" id="PF03466">
    <property type="entry name" value="LysR_substrate"/>
    <property type="match status" value="1"/>
</dbReference>
<dbReference type="Gene3D" id="1.10.10.10">
    <property type="entry name" value="Winged helix-like DNA-binding domain superfamily/Winged helix DNA-binding domain"/>
    <property type="match status" value="1"/>
</dbReference>
<dbReference type="EMBL" id="CP019236">
    <property type="protein sequence ID" value="APW40164.1"/>
    <property type="molecule type" value="Genomic_DNA"/>
</dbReference>
<accession>A0A1P8K2B7</accession>
<proteinExistence type="inferred from homology"/>
<feature type="domain" description="HTH lysR-type" evidence="5">
    <location>
        <begin position="1"/>
        <end position="58"/>
    </location>
</feature>
<dbReference type="Pfam" id="PF00126">
    <property type="entry name" value="HTH_1"/>
    <property type="match status" value="1"/>
</dbReference>
<dbReference type="STRING" id="1842727.RD110_25630"/>
<dbReference type="InterPro" id="IPR000847">
    <property type="entry name" value="LysR_HTH_N"/>
</dbReference>
<name>A0A1P8K2B7_9BURK</name>
<dbReference type="AlphaFoldDB" id="A0A1P8K2B7"/>
<dbReference type="InterPro" id="IPR005119">
    <property type="entry name" value="LysR_subst-bd"/>
</dbReference>
<dbReference type="SUPFAM" id="SSF46785">
    <property type="entry name" value="Winged helix' DNA-binding domain"/>
    <property type="match status" value="1"/>
</dbReference>
<dbReference type="SUPFAM" id="SSF53850">
    <property type="entry name" value="Periplasmic binding protein-like II"/>
    <property type="match status" value="1"/>
</dbReference>
<dbReference type="RefSeq" id="WP_076203582.1">
    <property type="nucleotide sequence ID" value="NZ_CP019236.1"/>
</dbReference>
<evidence type="ECO:0000259" key="5">
    <source>
        <dbReference type="PROSITE" id="PS50931"/>
    </source>
</evidence>
<dbReference type="InterPro" id="IPR036388">
    <property type="entry name" value="WH-like_DNA-bd_sf"/>
</dbReference>
<dbReference type="KEGG" id="rhy:RD110_25630"/>
<dbReference type="Proteomes" id="UP000186609">
    <property type="component" value="Chromosome"/>
</dbReference>